<dbReference type="Proteomes" id="UP000290218">
    <property type="component" value="Unassembled WGS sequence"/>
</dbReference>
<feature type="transmembrane region" description="Helical" evidence="1">
    <location>
        <begin position="324"/>
        <end position="342"/>
    </location>
</feature>
<proteinExistence type="predicted"/>
<comment type="caution">
    <text evidence="3">The sequence shown here is derived from an EMBL/GenBank/DDBJ whole genome shotgun (WGS) entry which is preliminary data.</text>
</comment>
<dbReference type="GO" id="GO:0016020">
    <property type="term" value="C:membrane"/>
    <property type="evidence" value="ECO:0007669"/>
    <property type="project" value="TreeGrafter"/>
</dbReference>
<feature type="transmembrane region" description="Helical" evidence="1">
    <location>
        <begin position="256"/>
        <end position="275"/>
    </location>
</feature>
<keyword evidence="3" id="KW-0012">Acyltransferase</keyword>
<feature type="transmembrane region" description="Helical" evidence="1">
    <location>
        <begin position="75"/>
        <end position="93"/>
    </location>
</feature>
<evidence type="ECO:0000256" key="1">
    <source>
        <dbReference type="SAM" id="Phobius"/>
    </source>
</evidence>
<sequence>MKHPYYPALDGLRTIAVGIVLCAHGGVPWFRSGGVGVDIFFVLSGFLITTILSTERQRTGAIAFRNFYARRFLRLAPALVLTCAVVAVAKPAFGEPFPGTDIAFALSYTANWVQALYHYHLTWLNHCWSLAIEEQFYLIWPLVILGVERIGRSPAAKAGLLLGGAAVIAVYRAWHVGVWTDERINFGLDTRMDSLMTGAALAYAVQAWRNAPGGTGAPRGLAWVSPVLGRVLAPLALVTLFLIPNIVTWYSPWMGWIGYVLVAGLAATVLADLVLGRHSLLAPVLATRPMVFVGKISYGLYLLHLPVYFAVEKLIPEAPLAVRLGWKVSVSLALATASYFWLERRFLALKSKFDG</sequence>
<reference evidence="3 4" key="1">
    <citation type="submission" date="2019-01" db="EMBL/GenBank/DDBJ databases">
        <title>Lacunisphaera sp. strain TWA-58.</title>
        <authorList>
            <person name="Chen W.-M."/>
        </authorList>
    </citation>
    <scope>NUCLEOTIDE SEQUENCE [LARGE SCALE GENOMIC DNA]</scope>
    <source>
        <strain evidence="3 4">TWA-58</strain>
    </source>
</reference>
<accession>A0A4Q1C5F2</accession>
<feature type="transmembrane region" description="Helical" evidence="1">
    <location>
        <begin position="282"/>
        <end position="304"/>
    </location>
</feature>
<dbReference type="RefSeq" id="WP_129049562.1">
    <property type="nucleotide sequence ID" value="NZ_SDHX01000002.1"/>
</dbReference>
<dbReference type="GO" id="GO:0009103">
    <property type="term" value="P:lipopolysaccharide biosynthetic process"/>
    <property type="evidence" value="ECO:0007669"/>
    <property type="project" value="TreeGrafter"/>
</dbReference>
<keyword evidence="1" id="KW-0472">Membrane</keyword>
<dbReference type="OrthoDB" id="9796461at2"/>
<feature type="transmembrane region" description="Helical" evidence="1">
    <location>
        <begin position="36"/>
        <end position="54"/>
    </location>
</feature>
<feature type="transmembrane region" description="Helical" evidence="1">
    <location>
        <begin position="231"/>
        <end position="250"/>
    </location>
</feature>
<keyword evidence="1" id="KW-1133">Transmembrane helix</keyword>
<keyword evidence="1" id="KW-0812">Transmembrane</keyword>
<dbReference type="InterPro" id="IPR002656">
    <property type="entry name" value="Acyl_transf_3_dom"/>
</dbReference>
<dbReference type="Pfam" id="PF01757">
    <property type="entry name" value="Acyl_transf_3"/>
    <property type="match status" value="1"/>
</dbReference>
<gene>
    <name evidence="3" type="ORF">ESB00_18390</name>
</gene>
<evidence type="ECO:0000313" key="4">
    <source>
        <dbReference type="Proteomes" id="UP000290218"/>
    </source>
</evidence>
<organism evidence="3 4">
    <name type="scientific">Oleiharenicola lentus</name>
    <dbReference type="NCBI Taxonomy" id="2508720"/>
    <lineage>
        <taxon>Bacteria</taxon>
        <taxon>Pseudomonadati</taxon>
        <taxon>Verrucomicrobiota</taxon>
        <taxon>Opitutia</taxon>
        <taxon>Opitutales</taxon>
        <taxon>Opitutaceae</taxon>
        <taxon>Oleiharenicola</taxon>
    </lineage>
</organism>
<evidence type="ECO:0000313" key="3">
    <source>
        <dbReference type="EMBL" id="RXK53658.1"/>
    </source>
</evidence>
<evidence type="ECO:0000259" key="2">
    <source>
        <dbReference type="Pfam" id="PF01757"/>
    </source>
</evidence>
<dbReference type="PANTHER" id="PTHR23028:SF53">
    <property type="entry name" value="ACYL_TRANSF_3 DOMAIN-CONTAINING PROTEIN"/>
    <property type="match status" value="1"/>
</dbReference>
<dbReference type="AlphaFoldDB" id="A0A4Q1C5F2"/>
<feature type="domain" description="Acyltransferase 3" evidence="2">
    <location>
        <begin position="7"/>
        <end position="326"/>
    </location>
</feature>
<dbReference type="PANTHER" id="PTHR23028">
    <property type="entry name" value="ACETYLTRANSFERASE"/>
    <property type="match status" value="1"/>
</dbReference>
<feature type="transmembrane region" description="Helical" evidence="1">
    <location>
        <begin position="155"/>
        <end position="174"/>
    </location>
</feature>
<protein>
    <submittedName>
        <fullName evidence="3">Acyltransferase</fullName>
    </submittedName>
</protein>
<keyword evidence="3" id="KW-0808">Transferase</keyword>
<dbReference type="GO" id="GO:0016747">
    <property type="term" value="F:acyltransferase activity, transferring groups other than amino-acyl groups"/>
    <property type="evidence" value="ECO:0007669"/>
    <property type="project" value="InterPro"/>
</dbReference>
<keyword evidence="4" id="KW-1185">Reference proteome</keyword>
<dbReference type="InterPro" id="IPR050879">
    <property type="entry name" value="Acyltransferase_3"/>
</dbReference>
<dbReference type="EMBL" id="SDHX01000002">
    <property type="protein sequence ID" value="RXK53658.1"/>
    <property type="molecule type" value="Genomic_DNA"/>
</dbReference>
<name>A0A4Q1C5F2_9BACT</name>